<protein>
    <submittedName>
        <fullName evidence="1">Uncharacterized protein</fullName>
    </submittedName>
</protein>
<sequence>MYLVATYNGKSLACIGIHFHFWNLWFMIDGFSNFTICAQFFSALHILKLSSCILVVMSRPSYNATDI</sequence>
<dbReference type="Proteomes" id="UP000187283">
    <property type="component" value="Unassembled WGS sequence"/>
</dbReference>
<comment type="caution">
    <text evidence="1">The sequence shown here is derived from an EMBL/GenBank/DDBJ whole genome shotgun (WGS) entry which is preliminary data.</text>
</comment>
<evidence type="ECO:0000313" key="2">
    <source>
        <dbReference type="Proteomes" id="UP000187283"/>
    </source>
</evidence>
<reference evidence="1 2" key="1">
    <citation type="submission" date="2017-01" db="EMBL/GenBank/DDBJ databases">
        <authorList>
            <person name="Mah S.A."/>
            <person name="Swanson W.J."/>
            <person name="Moy G.W."/>
            <person name="Vacquier V.D."/>
        </authorList>
    </citation>
    <scope>NUCLEOTIDE SEQUENCE [LARGE SCALE GENOMIC DNA]</scope>
    <source>
        <strain evidence="1 2">GSMNP</strain>
    </source>
</reference>
<proteinExistence type="predicted"/>
<name>A0A1R1WXW1_9FUNG</name>
<evidence type="ECO:0000313" key="1">
    <source>
        <dbReference type="EMBL" id="OMJ07226.1"/>
    </source>
</evidence>
<keyword evidence="2" id="KW-1185">Reference proteome</keyword>
<gene>
    <name evidence="1" type="ORF">AYI70_g12328</name>
</gene>
<dbReference type="AlphaFoldDB" id="A0A1R1WXW1"/>
<dbReference type="EMBL" id="LSSN01006094">
    <property type="protein sequence ID" value="OMJ07226.1"/>
    <property type="molecule type" value="Genomic_DNA"/>
</dbReference>
<organism evidence="1 2">
    <name type="scientific">Smittium culicis</name>
    <dbReference type="NCBI Taxonomy" id="133412"/>
    <lineage>
        <taxon>Eukaryota</taxon>
        <taxon>Fungi</taxon>
        <taxon>Fungi incertae sedis</taxon>
        <taxon>Zoopagomycota</taxon>
        <taxon>Kickxellomycotina</taxon>
        <taxon>Harpellomycetes</taxon>
        <taxon>Harpellales</taxon>
        <taxon>Legeriomycetaceae</taxon>
        <taxon>Smittium</taxon>
    </lineage>
</organism>
<accession>A0A1R1WXW1</accession>